<sequence length="93" mass="10507">MWNINLSLAVAEKVKQKFPNCLIVFGGPSSPVDPIEFFARYPFIDVTVRGEGEQTFAELLMRWTGTASNFVEPVFGISYRDEDGTCFINKVRP</sequence>
<proteinExistence type="predicted"/>
<feature type="non-terminal residue" evidence="7">
    <location>
        <position position="93"/>
    </location>
</feature>
<evidence type="ECO:0000256" key="1">
    <source>
        <dbReference type="ARBA" id="ARBA00001966"/>
    </source>
</evidence>
<evidence type="ECO:0000256" key="5">
    <source>
        <dbReference type="ARBA" id="ARBA00023014"/>
    </source>
</evidence>
<gene>
    <name evidence="7" type="ORF">S12H4_58140</name>
</gene>
<feature type="domain" description="B12-binding" evidence="6">
    <location>
        <begin position="1"/>
        <end position="70"/>
    </location>
</feature>
<dbReference type="InterPro" id="IPR006158">
    <property type="entry name" value="Cobalamin-bd"/>
</dbReference>
<dbReference type="GO" id="GO:0051536">
    <property type="term" value="F:iron-sulfur cluster binding"/>
    <property type="evidence" value="ECO:0007669"/>
    <property type="project" value="UniProtKB-KW"/>
</dbReference>
<evidence type="ECO:0000313" key="7">
    <source>
        <dbReference type="EMBL" id="GAJ17566.1"/>
    </source>
</evidence>
<keyword evidence="4" id="KW-0408">Iron</keyword>
<comment type="caution">
    <text evidence="7">The sequence shown here is derived from an EMBL/GenBank/DDBJ whole genome shotgun (WGS) entry which is preliminary data.</text>
</comment>
<evidence type="ECO:0000256" key="3">
    <source>
        <dbReference type="ARBA" id="ARBA00022723"/>
    </source>
</evidence>
<name>X1VN13_9ZZZZ</name>
<protein>
    <recommendedName>
        <fullName evidence="6">B12-binding domain-containing protein</fullName>
    </recommendedName>
</protein>
<dbReference type="Gene3D" id="3.40.50.280">
    <property type="entry name" value="Cobalamin-binding domain"/>
    <property type="match status" value="1"/>
</dbReference>
<evidence type="ECO:0000256" key="2">
    <source>
        <dbReference type="ARBA" id="ARBA00022691"/>
    </source>
</evidence>
<dbReference type="PANTHER" id="PTHR43409:SF16">
    <property type="entry name" value="SLR0320 PROTEIN"/>
    <property type="match status" value="1"/>
</dbReference>
<accession>X1VN13</accession>
<dbReference type="AlphaFoldDB" id="X1VN13"/>
<dbReference type="EMBL" id="BARW01037714">
    <property type="protein sequence ID" value="GAJ17566.1"/>
    <property type="molecule type" value="Genomic_DNA"/>
</dbReference>
<keyword evidence="5" id="KW-0411">Iron-sulfur</keyword>
<comment type="cofactor">
    <cofactor evidence="1">
        <name>[4Fe-4S] cluster</name>
        <dbReference type="ChEBI" id="CHEBI:49883"/>
    </cofactor>
</comment>
<dbReference type="Pfam" id="PF02310">
    <property type="entry name" value="B12-binding"/>
    <property type="match status" value="1"/>
</dbReference>
<reference evidence="7" key="1">
    <citation type="journal article" date="2014" name="Front. Microbiol.">
        <title>High frequency of phylogenetically diverse reductive dehalogenase-homologous genes in deep subseafloor sedimentary metagenomes.</title>
        <authorList>
            <person name="Kawai M."/>
            <person name="Futagami T."/>
            <person name="Toyoda A."/>
            <person name="Takaki Y."/>
            <person name="Nishi S."/>
            <person name="Hori S."/>
            <person name="Arai W."/>
            <person name="Tsubouchi T."/>
            <person name="Morono Y."/>
            <person name="Uchiyama I."/>
            <person name="Ito T."/>
            <person name="Fujiyama A."/>
            <person name="Inagaki F."/>
            <person name="Takami H."/>
        </authorList>
    </citation>
    <scope>NUCLEOTIDE SEQUENCE</scope>
    <source>
        <strain evidence="7">Expedition CK06-06</strain>
    </source>
</reference>
<keyword evidence="3" id="KW-0479">Metal-binding</keyword>
<evidence type="ECO:0000259" key="6">
    <source>
        <dbReference type="PROSITE" id="PS51332"/>
    </source>
</evidence>
<evidence type="ECO:0000256" key="4">
    <source>
        <dbReference type="ARBA" id="ARBA00023004"/>
    </source>
</evidence>
<dbReference type="GO" id="GO:0031419">
    <property type="term" value="F:cobalamin binding"/>
    <property type="evidence" value="ECO:0007669"/>
    <property type="project" value="InterPro"/>
</dbReference>
<dbReference type="PANTHER" id="PTHR43409">
    <property type="entry name" value="ANAEROBIC MAGNESIUM-PROTOPORPHYRIN IX MONOMETHYL ESTER CYCLASE-RELATED"/>
    <property type="match status" value="1"/>
</dbReference>
<dbReference type="GO" id="GO:0046872">
    <property type="term" value="F:metal ion binding"/>
    <property type="evidence" value="ECO:0007669"/>
    <property type="project" value="UniProtKB-KW"/>
</dbReference>
<dbReference type="InterPro" id="IPR051198">
    <property type="entry name" value="BchE-like"/>
</dbReference>
<dbReference type="PROSITE" id="PS51332">
    <property type="entry name" value="B12_BINDING"/>
    <property type="match status" value="1"/>
</dbReference>
<organism evidence="7">
    <name type="scientific">marine sediment metagenome</name>
    <dbReference type="NCBI Taxonomy" id="412755"/>
    <lineage>
        <taxon>unclassified sequences</taxon>
        <taxon>metagenomes</taxon>
        <taxon>ecological metagenomes</taxon>
    </lineage>
</organism>
<dbReference type="GO" id="GO:0005829">
    <property type="term" value="C:cytosol"/>
    <property type="evidence" value="ECO:0007669"/>
    <property type="project" value="TreeGrafter"/>
</dbReference>
<keyword evidence="2" id="KW-0949">S-adenosyl-L-methionine</keyword>